<dbReference type="Proteomes" id="UP000525389">
    <property type="component" value="Unassembled WGS sequence"/>
</dbReference>
<gene>
    <name evidence="2" type="ORF">HNQ09_001951</name>
</gene>
<dbReference type="RefSeq" id="WP_246363264.1">
    <property type="nucleotide sequence ID" value="NZ_JACHFN010000006.1"/>
</dbReference>
<proteinExistence type="predicted"/>
<dbReference type="SUPFAM" id="SSF47413">
    <property type="entry name" value="lambda repressor-like DNA-binding domains"/>
    <property type="match status" value="1"/>
</dbReference>
<protein>
    <submittedName>
        <fullName evidence="2">Putative transcriptional regulator</fullName>
    </submittedName>
</protein>
<dbReference type="Gene3D" id="1.10.260.40">
    <property type="entry name" value="lambda repressor-like DNA-binding domains"/>
    <property type="match status" value="1"/>
</dbReference>
<dbReference type="EMBL" id="JACHFN010000006">
    <property type="protein sequence ID" value="MBB5234513.1"/>
    <property type="molecule type" value="Genomic_DNA"/>
</dbReference>
<reference evidence="2 3" key="1">
    <citation type="submission" date="2020-08" db="EMBL/GenBank/DDBJ databases">
        <title>Genomic Encyclopedia of Type Strains, Phase IV (KMG-IV): sequencing the most valuable type-strain genomes for metagenomic binning, comparative biology and taxonomic classification.</title>
        <authorList>
            <person name="Goeker M."/>
        </authorList>
    </citation>
    <scope>NUCLEOTIDE SEQUENCE [LARGE SCALE GENOMIC DNA]</scope>
    <source>
        <strain evidence="2 3">DSM 101791</strain>
    </source>
</reference>
<comment type="caution">
    <text evidence="2">The sequence shown here is derived from an EMBL/GenBank/DDBJ whole genome shotgun (WGS) entry which is preliminary data.</text>
</comment>
<dbReference type="InterPro" id="IPR010982">
    <property type="entry name" value="Lambda_DNA-bd_dom_sf"/>
</dbReference>
<dbReference type="PROSITE" id="PS50943">
    <property type="entry name" value="HTH_CROC1"/>
    <property type="match status" value="1"/>
</dbReference>
<feature type="domain" description="HTH cro/C1-type" evidence="1">
    <location>
        <begin position="28"/>
        <end position="72"/>
    </location>
</feature>
<dbReference type="Pfam" id="PF01381">
    <property type="entry name" value="HTH_3"/>
    <property type="match status" value="1"/>
</dbReference>
<sequence>MPAALSPTDQRIRDALRAAMDGSSPRVTQQALADRLGVSQPAVAAMLAGRRGQVPQSLIDMLEALGLEIVVQPKQQPVQQHQPSPTRSDLP</sequence>
<dbReference type="AlphaFoldDB" id="A0A7W8LQ63"/>
<dbReference type="GO" id="GO:0003677">
    <property type="term" value="F:DNA binding"/>
    <property type="evidence" value="ECO:0007669"/>
    <property type="project" value="InterPro"/>
</dbReference>
<dbReference type="CDD" id="cd00093">
    <property type="entry name" value="HTH_XRE"/>
    <property type="match status" value="1"/>
</dbReference>
<name>A0A7W8LQ63_9DEIO</name>
<evidence type="ECO:0000313" key="3">
    <source>
        <dbReference type="Proteomes" id="UP000525389"/>
    </source>
</evidence>
<evidence type="ECO:0000313" key="2">
    <source>
        <dbReference type="EMBL" id="MBB5234513.1"/>
    </source>
</evidence>
<accession>A0A7W8LQ63</accession>
<keyword evidence="3" id="KW-1185">Reference proteome</keyword>
<dbReference type="InterPro" id="IPR001387">
    <property type="entry name" value="Cro/C1-type_HTH"/>
</dbReference>
<evidence type="ECO:0000259" key="1">
    <source>
        <dbReference type="PROSITE" id="PS50943"/>
    </source>
</evidence>
<dbReference type="SMART" id="SM00530">
    <property type="entry name" value="HTH_XRE"/>
    <property type="match status" value="1"/>
</dbReference>
<organism evidence="2 3">
    <name type="scientific">Deinococcus budaensis</name>
    <dbReference type="NCBI Taxonomy" id="1665626"/>
    <lineage>
        <taxon>Bacteria</taxon>
        <taxon>Thermotogati</taxon>
        <taxon>Deinococcota</taxon>
        <taxon>Deinococci</taxon>
        <taxon>Deinococcales</taxon>
        <taxon>Deinococcaceae</taxon>
        <taxon>Deinococcus</taxon>
    </lineage>
</organism>